<evidence type="ECO:0000256" key="6">
    <source>
        <dbReference type="ARBA" id="ARBA00023244"/>
    </source>
</evidence>
<feature type="binding site" evidence="9 11">
    <location>
        <begin position="111"/>
        <end position="113"/>
    </location>
    <ligand>
        <name>substrate</name>
    </ligand>
</feature>
<feature type="active site" description="Nucleophile" evidence="9 10">
    <location>
        <position position="49"/>
    </location>
</feature>
<keyword evidence="5 9" id="KW-0560">Oxidoreductase</keyword>
<dbReference type="Pfam" id="PF01488">
    <property type="entry name" value="Shikimate_DH"/>
    <property type="match status" value="1"/>
</dbReference>
<comment type="function">
    <text evidence="9">Catalyzes the NADPH-dependent reduction of glutamyl-tRNA(Glu) to glutamate 1-semialdehyde (GSA).</text>
</comment>
<dbReference type="InterPro" id="IPR015895">
    <property type="entry name" value="4pyrrol_synth_GluRdtase_N"/>
</dbReference>
<dbReference type="PANTHER" id="PTHR43013:SF1">
    <property type="entry name" value="GLUTAMYL-TRNA REDUCTASE"/>
    <property type="match status" value="1"/>
</dbReference>
<evidence type="ECO:0000256" key="10">
    <source>
        <dbReference type="PIRSR" id="PIRSR000445-1"/>
    </source>
</evidence>
<keyword evidence="4 9" id="KW-0521">NADP</keyword>
<feature type="binding site" evidence="9 12">
    <location>
        <begin position="186"/>
        <end position="191"/>
    </location>
    <ligand>
        <name>NADP(+)</name>
        <dbReference type="ChEBI" id="CHEBI:58349"/>
    </ligand>
</feature>
<dbReference type="RefSeq" id="WP_120356495.1">
    <property type="nucleotide sequence ID" value="NZ_RAQO01000011.1"/>
</dbReference>
<feature type="binding site" evidence="9 11">
    <location>
        <position position="117"/>
    </location>
    <ligand>
        <name>substrate</name>
    </ligand>
</feature>
<evidence type="ECO:0000313" key="18">
    <source>
        <dbReference type="EMBL" id="RKF13639.1"/>
    </source>
</evidence>
<evidence type="ECO:0000256" key="11">
    <source>
        <dbReference type="PIRSR" id="PIRSR000445-2"/>
    </source>
</evidence>
<comment type="miscellaneous">
    <text evidence="9">During catalysis, the active site Cys acts as a nucleophile attacking the alpha-carbonyl group of tRNA-bound glutamate with the formation of a thioester intermediate between enzyme and glutamate, and the concomitant release of tRNA(Glu). The thioester intermediate is finally reduced by direct hydride transfer from NADPH, to form the product GSA.</text>
</comment>
<dbReference type="AlphaFoldDB" id="A0A420E661"/>
<organism evidence="18 19">
    <name type="scientific">Alginatibacterium sediminis</name>
    <dbReference type="NCBI Taxonomy" id="2164068"/>
    <lineage>
        <taxon>Bacteria</taxon>
        <taxon>Pseudomonadati</taxon>
        <taxon>Pseudomonadota</taxon>
        <taxon>Gammaproteobacteria</taxon>
        <taxon>Alteromonadales</taxon>
        <taxon>Alteromonadaceae</taxon>
        <taxon>Alginatibacterium</taxon>
    </lineage>
</organism>
<evidence type="ECO:0000256" key="7">
    <source>
        <dbReference type="ARBA" id="ARBA00047464"/>
    </source>
</evidence>
<keyword evidence="19" id="KW-1185">Reference proteome</keyword>
<evidence type="ECO:0000256" key="3">
    <source>
        <dbReference type="ARBA" id="ARBA00012970"/>
    </source>
</evidence>
<protein>
    <recommendedName>
        <fullName evidence="8 9">Glutamyl-tRNA reductase</fullName>
        <shortName evidence="9">GluTR</shortName>
        <ecNumber evidence="3 9">1.2.1.70</ecNumber>
    </recommendedName>
</protein>
<dbReference type="Gene3D" id="3.40.50.720">
    <property type="entry name" value="NAD(P)-binding Rossmann-like Domain"/>
    <property type="match status" value="1"/>
</dbReference>
<comment type="similarity">
    <text evidence="2 9 14">Belongs to the glutamyl-tRNA reductase family.</text>
</comment>
<dbReference type="HAMAP" id="MF_00087">
    <property type="entry name" value="Glu_tRNA_reductase"/>
    <property type="match status" value="1"/>
</dbReference>
<dbReference type="InterPro" id="IPR018214">
    <property type="entry name" value="GluRdtase_CS"/>
</dbReference>
<dbReference type="PROSITE" id="PS00747">
    <property type="entry name" value="GLUTR"/>
    <property type="match status" value="1"/>
</dbReference>
<evidence type="ECO:0000256" key="1">
    <source>
        <dbReference type="ARBA" id="ARBA00005059"/>
    </source>
</evidence>
<evidence type="ECO:0000256" key="12">
    <source>
        <dbReference type="PIRSR" id="PIRSR000445-3"/>
    </source>
</evidence>
<dbReference type="GO" id="GO:0050661">
    <property type="term" value="F:NADP binding"/>
    <property type="evidence" value="ECO:0007669"/>
    <property type="project" value="InterPro"/>
</dbReference>
<dbReference type="InterPro" id="IPR015896">
    <property type="entry name" value="4pyrrol_synth_GluRdtase_dimer"/>
</dbReference>
<reference evidence="18 19" key="1">
    <citation type="submission" date="2018-09" db="EMBL/GenBank/DDBJ databases">
        <authorList>
            <person name="Wang Z."/>
        </authorList>
    </citation>
    <scope>NUCLEOTIDE SEQUENCE [LARGE SCALE GENOMIC DNA]</scope>
    <source>
        <strain evidence="18 19">ALS 81</strain>
    </source>
</reference>
<evidence type="ECO:0000259" key="15">
    <source>
        <dbReference type="Pfam" id="PF00745"/>
    </source>
</evidence>
<dbReference type="SUPFAM" id="SSF69075">
    <property type="entry name" value="Glutamyl tRNA-reductase dimerization domain"/>
    <property type="match status" value="1"/>
</dbReference>
<feature type="domain" description="Tetrapyrrole biosynthesis glutamyl-tRNA reductase dimerisation" evidence="15">
    <location>
        <begin position="317"/>
        <end position="411"/>
    </location>
</feature>
<proteinExistence type="inferred from homology"/>
<sequence>MSLLALGLNHKTAPVAIRESVAFDPEQVQQALLEGARTLNSELVIVSTCNRTELYLSAVNLDKETVLQWLCQHKNIELDSLRPSLYIYEDQQAVEHLMRVSAGLDSLILGEPQILGQVKQSFAEAKEAGAVSSVLERWFQHSFTAAKRIRTETEIGVNAVSVAFAAVSLAKSIFADLSQSKVLLVGAGETIELVAKHLFDQGVTQMIVANRTVARAKPLADAFGAQMIALNAIPDHLASADIVISSTASPLPIIGKGMVETALKARRYRPMFFVDIAVPRDIEAQVDSLNDAYLYTVDDLQGIVEQNLESRAIAAKEAQSIVIEQAEEFCAWQRSLVSVATVKDYRSDSEQIRDEAVDKAIEALNNGKDPQDVVHELAFKLTNRLIHAPTLAINRAGRDGRIDELAVIRDVIGLRK</sequence>
<evidence type="ECO:0000256" key="9">
    <source>
        <dbReference type="HAMAP-Rule" id="MF_00087"/>
    </source>
</evidence>
<evidence type="ECO:0000256" key="8">
    <source>
        <dbReference type="ARBA" id="ARBA00068659"/>
    </source>
</evidence>
<dbReference type="OrthoDB" id="110209at2"/>
<dbReference type="InterPro" id="IPR036291">
    <property type="entry name" value="NAD(P)-bd_dom_sf"/>
</dbReference>
<feature type="domain" description="Quinate/shikimate 5-dehydrogenase/glutamyl-tRNA reductase" evidence="16">
    <location>
        <begin position="169"/>
        <end position="303"/>
    </location>
</feature>
<feature type="binding site" evidence="9 11">
    <location>
        <position position="106"/>
    </location>
    <ligand>
        <name>substrate</name>
    </ligand>
</feature>
<dbReference type="FunFam" id="3.40.50.720:FF:000031">
    <property type="entry name" value="Glutamyl-tRNA reductase"/>
    <property type="match status" value="1"/>
</dbReference>
<dbReference type="UniPathway" id="UPA00251">
    <property type="reaction ID" value="UER00316"/>
</dbReference>
<feature type="binding site" evidence="9 11">
    <location>
        <begin position="48"/>
        <end position="51"/>
    </location>
    <ligand>
        <name>substrate</name>
    </ligand>
</feature>
<dbReference type="SUPFAM" id="SSF51735">
    <property type="entry name" value="NAD(P)-binding Rossmann-fold domains"/>
    <property type="match status" value="1"/>
</dbReference>
<feature type="site" description="Important for activity" evidence="9 13">
    <location>
        <position position="96"/>
    </location>
</feature>
<dbReference type="Pfam" id="PF05201">
    <property type="entry name" value="GlutR_N"/>
    <property type="match status" value="1"/>
</dbReference>
<evidence type="ECO:0000256" key="4">
    <source>
        <dbReference type="ARBA" id="ARBA00022857"/>
    </source>
</evidence>
<dbReference type="Proteomes" id="UP000286482">
    <property type="component" value="Unassembled WGS sequence"/>
</dbReference>
<evidence type="ECO:0000256" key="2">
    <source>
        <dbReference type="ARBA" id="ARBA00005916"/>
    </source>
</evidence>
<dbReference type="Pfam" id="PF00745">
    <property type="entry name" value="GlutR_dimer"/>
    <property type="match status" value="1"/>
</dbReference>
<comment type="pathway">
    <text evidence="1 9 14">Porphyrin-containing compound metabolism; protoporphyrin-IX biosynthesis; 5-aminolevulinate from L-glutamyl-tRNA(Glu): step 1/2.</text>
</comment>
<dbReference type="InterPro" id="IPR036453">
    <property type="entry name" value="GluRdtase_dimer_dom_sf"/>
</dbReference>
<gene>
    <name evidence="9" type="primary">hemA</name>
    <name evidence="18" type="ORF">DBZ36_18625</name>
</gene>
<feature type="domain" description="Glutamyl-tRNA reductase N-terminal" evidence="17">
    <location>
        <begin position="6"/>
        <end position="153"/>
    </location>
</feature>
<dbReference type="GO" id="GO:0008883">
    <property type="term" value="F:glutamyl-tRNA reductase activity"/>
    <property type="evidence" value="ECO:0007669"/>
    <property type="project" value="UniProtKB-UniRule"/>
</dbReference>
<dbReference type="InterPro" id="IPR006151">
    <property type="entry name" value="Shikm_DH/Glu-tRNA_Rdtase"/>
</dbReference>
<comment type="subunit">
    <text evidence="9">Homodimer.</text>
</comment>
<name>A0A420E661_9ALTE</name>
<comment type="domain">
    <text evidence="9">Possesses an unusual extended V-shaped dimeric structure with each monomer consisting of three distinct domains arranged along a curved 'spinal' alpha-helix. The N-terminal catalytic domain specifically recognizes the glutamate moiety of the substrate. The second domain is the NADPH-binding domain, and the third C-terminal domain is responsible for dimerization.</text>
</comment>
<accession>A0A420E661</accession>
<dbReference type="CDD" id="cd05213">
    <property type="entry name" value="NAD_bind_Glutamyl_tRNA_reduct"/>
    <property type="match status" value="1"/>
</dbReference>
<dbReference type="SUPFAM" id="SSF69742">
    <property type="entry name" value="Glutamyl tRNA-reductase catalytic, N-terminal domain"/>
    <property type="match status" value="1"/>
</dbReference>
<dbReference type="GO" id="GO:0019353">
    <property type="term" value="P:protoporphyrinogen IX biosynthetic process from glutamate"/>
    <property type="evidence" value="ECO:0007669"/>
    <property type="project" value="TreeGrafter"/>
</dbReference>
<evidence type="ECO:0000313" key="19">
    <source>
        <dbReference type="Proteomes" id="UP000286482"/>
    </source>
</evidence>
<comment type="catalytic activity">
    <reaction evidence="7 9 14">
        <text>(S)-4-amino-5-oxopentanoate + tRNA(Glu) + NADP(+) = L-glutamyl-tRNA(Glu) + NADPH + H(+)</text>
        <dbReference type="Rhea" id="RHEA:12344"/>
        <dbReference type="Rhea" id="RHEA-COMP:9663"/>
        <dbReference type="Rhea" id="RHEA-COMP:9680"/>
        <dbReference type="ChEBI" id="CHEBI:15378"/>
        <dbReference type="ChEBI" id="CHEBI:57501"/>
        <dbReference type="ChEBI" id="CHEBI:57783"/>
        <dbReference type="ChEBI" id="CHEBI:58349"/>
        <dbReference type="ChEBI" id="CHEBI:78442"/>
        <dbReference type="ChEBI" id="CHEBI:78520"/>
        <dbReference type="EC" id="1.2.1.70"/>
    </reaction>
</comment>
<dbReference type="Gene3D" id="3.30.460.30">
    <property type="entry name" value="Glutamyl-tRNA reductase, N-terminal domain"/>
    <property type="match status" value="1"/>
</dbReference>
<evidence type="ECO:0000259" key="17">
    <source>
        <dbReference type="Pfam" id="PF05201"/>
    </source>
</evidence>
<dbReference type="EMBL" id="RAQO01000011">
    <property type="protein sequence ID" value="RKF13639.1"/>
    <property type="molecule type" value="Genomic_DNA"/>
</dbReference>
<evidence type="ECO:0000256" key="14">
    <source>
        <dbReference type="RuleBase" id="RU000584"/>
    </source>
</evidence>
<dbReference type="PANTHER" id="PTHR43013">
    <property type="entry name" value="GLUTAMYL-TRNA REDUCTASE"/>
    <property type="match status" value="1"/>
</dbReference>
<keyword evidence="6 9" id="KW-0627">Porphyrin biosynthesis</keyword>
<dbReference type="PIRSF" id="PIRSF000445">
    <property type="entry name" value="4pyrrol_synth_GluRdtase"/>
    <property type="match status" value="1"/>
</dbReference>
<dbReference type="InterPro" id="IPR000343">
    <property type="entry name" value="4pyrrol_synth_GluRdtase"/>
</dbReference>
<evidence type="ECO:0000256" key="13">
    <source>
        <dbReference type="PIRSR" id="PIRSR000445-4"/>
    </source>
</evidence>
<comment type="caution">
    <text evidence="18">The sequence shown here is derived from an EMBL/GenBank/DDBJ whole genome shotgun (WGS) entry which is preliminary data.</text>
</comment>
<dbReference type="NCBIfam" id="TIGR01035">
    <property type="entry name" value="hemA"/>
    <property type="match status" value="1"/>
</dbReference>
<dbReference type="FunFam" id="3.30.460.30:FF:000001">
    <property type="entry name" value="Glutamyl-tRNA reductase"/>
    <property type="match status" value="1"/>
</dbReference>
<evidence type="ECO:0000256" key="5">
    <source>
        <dbReference type="ARBA" id="ARBA00023002"/>
    </source>
</evidence>
<evidence type="ECO:0000259" key="16">
    <source>
        <dbReference type="Pfam" id="PF01488"/>
    </source>
</evidence>
<dbReference type="InterPro" id="IPR036343">
    <property type="entry name" value="GluRdtase_N_sf"/>
</dbReference>
<dbReference type="EC" id="1.2.1.70" evidence="3 9"/>